<sequence length="299" mass="32500">MKTTLLSLLVLGLLSCNRLEQEVRPVALISQPAKLTVVCFIAPQDTILTAKVTVTRPILSADSKSTEVTNATVRLAEGSRTVTFTYDLKNKYYSVRASQFPIEAGKTYTLTVTTPDGKKAVGTCAVPRPVPLAGIQFDSLTTSWPSQGKRYFMRLRWQDPAGQKNYYRPSGLFSSVSAQTPGVSAVQPLSFEGEFNGKLLISDQDQDGNLLDSGRGYLDGGKATTAPSQTFGRLYRTASVAVSLLHLDPNYYAYHESVQRQDATDGNPFAEPVLITTNIVGGIGCFGAYNRSVVVLKLR</sequence>
<proteinExistence type="predicted"/>
<dbReference type="EMBL" id="BAABHB010000013">
    <property type="protein sequence ID" value="GAA4416043.1"/>
    <property type="molecule type" value="Genomic_DNA"/>
</dbReference>
<dbReference type="PROSITE" id="PS51257">
    <property type="entry name" value="PROKAR_LIPOPROTEIN"/>
    <property type="match status" value="1"/>
</dbReference>
<evidence type="ECO:0000313" key="1">
    <source>
        <dbReference type="EMBL" id="GAA4416043.1"/>
    </source>
</evidence>
<reference evidence="2" key="1">
    <citation type="journal article" date="2019" name="Int. J. Syst. Evol. Microbiol.">
        <title>The Global Catalogue of Microorganisms (GCM) 10K type strain sequencing project: providing services to taxonomists for standard genome sequencing and annotation.</title>
        <authorList>
            <consortium name="The Broad Institute Genomics Platform"/>
            <consortium name="The Broad Institute Genome Sequencing Center for Infectious Disease"/>
            <person name="Wu L."/>
            <person name="Ma J."/>
        </authorList>
    </citation>
    <scope>NUCLEOTIDE SEQUENCE [LARGE SCALE GENOMIC DNA]</scope>
    <source>
        <strain evidence="2">JCM 17925</strain>
    </source>
</reference>
<keyword evidence="2" id="KW-1185">Reference proteome</keyword>
<evidence type="ECO:0000313" key="2">
    <source>
        <dbReference type="Proteomes" id="UP001500936"/>
    </source>
</evidence>
<evidence type="ECO:0008006" key="3">
    <source>
        <dbReference type="Google" id="ProtNLM"/>
    </source>
</evidence>
<name>A0ABP8KUB5_9BACT</name>
<protein>
    <recommendedName>
        <fullName evidence="3">DUF4249 domain-containing protein</fullName>
    </recommendedName>
</protein>
<dbReference type="Proteomes" id="UP001500936">
    <property type="component" value="Unassembled WGS sequence"/>
</dbReference>
<dbReference type="InterPro" id="IPR025345">
    <property type="entry name" value="DUF4249"/>
</dbReference>
<dbReference type="RefSeq" id="WP_345270509.1">
    <property type="nucleotide sequence ID" value="NZ_BAABHB010000013.1"/>
</dbReference>
<dbReference type="Pfam" id="PF14054">
    <property type="entry name" value="DUF4249"/>
    <property type="match status" value="1"/>
</dbReference>
<gene>
    <name evidence="1" type="ORF">GCM10023187_47120</name>
</gene>
<accession>A0ABP8KUB5</accession>
<comment type="caution">
    <text evidence="1">The sequence shown here is derived from an EMBL/GenBank/DDBJ whole genome shotgun (WGS) entry which is preliminary data.</text>
</comment>
<organism evidence="1 2">
    <name type="scientific">Nibrella viscosa</name>
    <dbReference type="NCBI Taxonomy" id="1084524"/>
    <lineage>
        <taxon>Bacteria</taxon>
        <taxon>Pseudomonadati</taxon>
        <taxon>Bacteroidota</taxon>
        <taxon>Cytophagia</taxon>
        <taxon>Cytophagales</taxon>
        <taxon>Spirosomataceae</taxon>
        <taxon>Nibrella</taxon>
    </lineage>
</organism>